<dbReference type="CDD" id="cd07377">
    <property type="entry name" value="WHTH_GntR"/>
    <property type="match status" value="1"/>
</dbReference>
<evidence type="ECO:0000313" key="5">
    <source>
        <dbReference type="EMBL" id="GER83390.1"/>
    </source>
</evidence>
<dbReference type="Gene3D" id="1.10.10.10">
    <property type="entry name" value="Winged helix-like DNA-binding domain superfamily/Winged helix DNA-binding domain"/>
    <property type="match status" value="1"/>
</dbReference>
<name>A0A5J4K9N0_9CHLR</name>
<dbReference type="InterPro" id="IPR011663">
    <property type="entry name" value="UTRA"/>
</dbReference>
<keyword evidence="1" id="KW-0805">Transcription regulation</keyword>
<keyword evidence="2" id="KW-0238">DNA-binding</keyword>
<dbReference type="RefSeq" id="WP_151728164.1">
    <property type="nucleotide sequence ID" value="NZ_BKZV01000002.1"/>
</dbReference>
<keyword evidence="3" id="KW-0804">Transcription</keyword>
<comment type="caution">
    <text evidence="5">The sequence shown here is derived from an EMBL/GenBank/DDBJ whole genome shotgun (WGS) entry which is preliminary data.</text>
</comment>
<dbReference type="Pfam" id="PF07702">
    <property type="entry name" value="UTRA"/>
    <property type="match status" value="1"/>
</dbReference>
<dbReference type="GO" id="GO:0003677">
    <property type="term" value="F:DNA binding"/>
    <property type="evidence" value="ECO:0007669"/>
    <property type="project" value="UniProtKB-KW"/>
</dbReference>
<dbReference type="PANTHER" id="PTHR44846">
    <property type="entry name" value="MANNOSYL-D-GLYCERATE TRANSPORT/METABOLISM SYSTEM REPRESSOR MNGR-RELATED"/>
    <property type="match status" value="1"/>
</dbReference>
<reference evidence="5 6" key="1">
    <citation type="journal article" date="2019" name="Int. J. Syst. Evol. Microbiol.">
        <title>Thermogemmatispora aurantia sp. nov. and Thermogemmatispora argillosa sp. nov., within the class Ktedonobacteria, and emended description of the genus Thermogemmatispora.</title>
        <authorList>
            <person name="Zheng Y."/>
            <person name="Wang C.M."/>
            <person name="Sakai Y."/>
            <person name="Abe K."/>
            <person name="Yokota A."/>
            <person name="Yabe S."/>
        </authorList>
    </citation>
    <scope>NUCLEOTIDE SEQUENCE [LARGE SCALE GENOMIC DNA]</scope>
    <source>
        <strain evidence="5 6">A1-2</strain>
    </source>
</reference>
<dbReference type="SMART" id="SM00345">
    <property type="entry name" value="HTH_GNTR"/>
    <property type="match status" value="1"/>
</dbReference>
<proteinExistence type="predicted"/>
<organism evidence="5 6">
    <name type="scientific">Thermogemmatispora aurantia</name>
    <dbReference type="NCBI Taxonomy" id="2045279"/>
    <lineage>
        <taxon>Bacteria</taxon>
        <taxon>Bacillati</taxon>
        <taxon>Chloroflexota</taxon>
        <taxon>Ktedonobacteria</taxon>
        <taxon>Thermogemmatisporales</taxon>
        <taxon>Thermogemmatisporaceae</taxon>
        <taxon>Thermogemmatispora</taxon>
    </lineage>
</organism>
<evidence type="ECO:0000259" key="4">
    <source>
        <dbReference type="PROSITE" id="PS50949"/>
    </source>
</evidence>
<evidence type="ECO:0000256" key="3">
    <source>
        <dbReference type="ARBA" id="ARBA00023163"/>
    </source>
</evidence>
<evidence type="ECO:0000256" key="1">
    <source>
        <dbReference type="ARBA" id="ARBA00023015"/>
    </source>
</evidence>
<feature type="domain" description="HTH gntR-type" evidence="4">
    <location>
        <begin position="6"/>
        <end position="74"/>
    </location>
</feature>
<dbReference type="PRINTS" id="PR00035">
    <property type="entry name" value="HTHGNTR"/>
</dbReference>
<dbReference type="InterPro" id="IPR050679">
    <property type="entry name" value="Bact_HTH_transcr_reg"/>
</dbReference>
<dbReference type="EMBL" id="BKZV01000002">
    <property type="protein sequence ID" value="GER83390.1"/>
    <property type="molecule type" value="Genomic_DNA"/>
</dbReference>
<dbReference type="Pfam" id="PF00392">
    <property type="entry name" value="GntR"/>
    <property type="match status" value="1"/>
</dbReference>
<dbReference type="SMART" id="SM00866">
    <property type="entry name" value="UTRA"/>
    <property type="match status" value="1"/>
</dbReference>
<evidence type="ECO:0000313" key="6">
    <source>
        <dbReference type="Proteomes" id="UP000334820"/>
    </source>
</evidence>
<sequence>MLRGRRALASQVRQRLRILISTGLYPPGSRLPNEEELSETLGVSRTTLREALQALAEEGLILRRHGQGTFVNRHPQQVQGSLDRNLDISELIRASGHLPGTRDVVIQTMPASPHVATQLSLAPADEVLAIERVRLADQRPVVFSIDFLPMALVQTVNYELTDLYSDSLYDFLIQRLGLTIHHGLAQLRPVLAEVWLAQKLGLSPGVPLLYIEQVDYTLEQRPVLFSQGYHVPDAFEFVLYRRGPGES</sequence>
<gene>
    <name evidence="5" type="ORF">KTAU_20270</name>
</gene>
<dbReference type="PROSITE" id="PS50949">
    <property type="entry name" value="HTH_GNTR"/>
    <property type="match status" value="1"/>
</dbReference>
<dbReference type="GO" id="GO:0003700">
    <property type="term" value="F:DNA-binding transcription factor activity"/>
    <property type="evidence" value="ECO:0007669"/>
    <property type="project" value="InterPro"/>
</dbReference>
<dbReference type="InterPro" id="IPR028978">
    <property type="entry name" value="Chorismate_lyase_/UTRA_dom_sf"/>
</dbReference>
<dbReference type="InterPro" id="IPR036388">
    <property type="entry name" value="WH-like_DNA-bd_sf"/>
</dbReference>
<dbReference type="Gene3D" id="3.40.1410.10">
    <property type="entry name" value="Chorismate lyase-like"/>
    <property type="match status" value="1"/>
</dbReference>
<dbReference type="InterPro" id="IPR000524">
    <property type="entry name" value="Tscrpt_reg_HTH_GntR"/>
</dbReference>
<dbReference type="InterPro" id="IPR036390">
    <property type="entry name" value="WH_DNA-bd_sf"/>
</dbReference>
<protein>
    <submittedName>
        <fullName evidence="5">GntR family transcriptional regulator</fullName>
    </submittedName>
</protein>
<dbReference type="SUPFAM" id="SSF64288">
    <property type="entry name" value="Chorismate lyase-like"/>
    <property type="match status" value="1"/>
</dbReference>
<dbReference type="AlphaFoldDB" id="A0A5J4K9N0"/>
<dbReference type="Proteomes" id="UP000334820">
    <property type="component" value="Unassembled WGS sequence"/>
</dbReference>
<evidence type="ECO:0000256" key="2">
    <source>
        <dbReference type="ARBA" id="ARBA00023125"/>
    </source>
</evidence>
<dbReference type="PANTHER" id="PTHR44846:SF1">
    <property type="entry name" value="MANNOSYL-D-GLYCERATE TRANSPORT_METABOLISM SYSTEM REPRESSOR MNGR-RELATED"/>
    <property type="match status" value="1"/>
</dbReference>
<accession>A0A5J4K9N0</accession>
<dbReference type="GO" id="GO:0045892">
    <property type="term" value="P:negative regulation of DNA-templated transcription"/>
    <property type="evidence" value="ECO:0007669"/>
    <property type="project" value="TreeGrafter"/>
</dbReference>
<dbReference type="SUPFAM" id="SSF46785">
    <property type="entry name" value="Winged helix' DNA-binding domain"/>
    <property type="match status" value="1"/>
</dbReference>
<keyword evidence="6" id="KW-1185">Reference proteome</keyword>